<dbReference type="AlphaFoldDB" id="A0A1G8IV87"/>
<evidence type="ECO:0000256" key="1">
    <source>
        <dbReference type="ARBA" id="ARBA00009625"/>
    </source>
</evidence>
<reference evidence="6 7" key="1">
    <citation type="submission" date="2016-10" db="EMBL/GenBank/DDBJ databases">
        <authorList>
            <person name="de Groot N.N."/>
        </authorList>
    </citation>
    <scope>NUCLEOTIDE SEQUENCE [LARGE SCALE GENOMIC DNA]</scope>
    <source>
        <strain evidence="6 7">WG7</strain>
    </source>
</reference>
<dbReference type="CDD" id="cd03114">
    <property type="entry name" value="MMAA-like"/>
    <property type="match status" value="1"/>
</dbReference>
<keyword evidence="5" id="KW-0143">Chaperone</keyword>
<dbReference type="GO" id="GO:0005525">
    <property type="term" value="F:GTP binding"/>
    <property type="evidence" value="ECO:0007669"/>
    <property type="project" value="UniProtKB-KW"/>
</dbReference>
<protein>
    <submittedName>
        <fullName evidence="6">LAO/AO transport system kinase</fullName>
    </submittedName>
</protein>
<dbReference type="Proteomes" id="UP000198945">
    <property type="component" value="Unassembled WGS sequence"/>
</dbReference>
<sequence length="310" mass="34012">MNIKKSLLDGDKRAIAKAITLAENEDEEAIKLVRDLYKKTSDTYVIGITGPPGVGKSTLTDKVVDQISDQQKSVGVIAVDPSSPFTGGALLGDRIRMQKLSLKPNVFIRSMGTRGQLGGLAKATKLAIRILAIAGMDYVFLETVGVGQSEVDIVKTADTITMVMAPGMGDDIQAIKAGIMEIGDVFVVNKADKDGVARKMQELQMALDLGDKNQDWTPKVLKTVAKDGEGIEELIDLLQHHKSFLETDGRLSKLKRGQIKQEILQICQDEIAKEIVNNLNQQDFQNELDKIVNKELDPYLVAERLLNKIK</sequence>
<dbReference type="Pfam" id="PF03308">
    <property type="entry name" value="MeaB"/>
    <property type="match status" value="1"/>
</dbReference>
<dbReference type="EMBL" id="FNEH01000003">
    <property type="protein sequence ID" value="SDI22965.1"/>
    <property type="molecule type" value="Genomic_DNA"/>
</dbReference>
<keyword evidence="6" id="KW-0808">Transferase</keyword>
<accession>A0A1G8IV87</accession>
<dbReference type="GO" id="GO:0016301">
    <property type="term" value="F:kinase activity"/>
    <property type="evidence" value="ECO:0007669"/>
    <property type="project" value="UniProtKB-KW"/>
</dbReference>
<evidence type="ECO:0000313" key="7">
    <source>
        <dbReference type="Proteomes" id="UP000198945"/>
    </source>
</evidence>
<organism evidence="6 7">
    <name type="scientific">Halanaerobium congolense</name>
    <dbReference type="NCBI Taxonomy" id="54121"/>
    <lineage>
        <taxon>Bacteria</taxon>
        <taxon>Bacillati</taxon>
        <taxon>Bacillota</taxon>
        <taxon>Clostridia</taxon>
        <taxon>Halanaerobiales</taxon>
        <taxon>Halanaerobiaceae</taxon>
        <taxon>Halanaerobium</taxon>
    </lineage>
</organism>
<dbReference type="InterPro" id="IPR005129">
    <property type="entry name" value="GTPase_ArgK"/>
</dbReference>
<dbReference type="InterPro" id="IPR027417">
    <property type="entry name" value="P-loop_NTPase"/>
</dbReference>
<evidence type="ECO:0000256" key="4">
    <source>
        <dbReference type="ARBA" id="ARBA00023134"/>
    </source>
</evidence>
<keyword evidence="4" id="KW-0342">GTP-binding</keyword>
<evidence type="ECO:0000256" key="5">
    <source>
        <dbReference type="ARBA" id="ARBA00023186"/>
    </source>
</evidence>
<dbReference type="SUPFAM" id="SSF52540">
    <property type="entry name" value="P-loop containing nucleoside triphosphate hydrolases"/>
    <property type="match status" value="1"/>
</dbReference>
<keyword evidence="6" id="KW-0418">Kinase</keyword>
<proteinExistence type="inferred from homology"/>
<evidence type="ECO:0000256" key="2">
    <source>
        <dbReference type="ARBA" id="ARBA00022741"/>
    </source>
</evidence>
<name>A0A1G8IV87_9FIRM</name>
<dbReference type="Gene3D" id="3.40.50.300">
    <property type="entry name" value="P-loop containing nucleotide triphosphate hydrolases"/>
    <property type="match status" value="1"/>
</dbReference>
<keyword evidence="2" id="KW-0547">Nucleotide-binding</keyword>
<evidence type="ECO:0000313" key="6">
    <source>
        <dbReference type="EMBL" id="SDI22965.1"/>
    </source>
</evidence>
<comment type="similarity">
    <text evidence="1">Belongs to the SIMIBI class G3E GTPase family. ArgK/MeaB subfamily.</text>
</comment>
<dbReference type="InterPro" id="IPR052040">
    <property type="entry name" value="GTPase/Isobutyryl-CoA_mutase"/>
</dbReference>
<dbReference type="GO" id="GO:0003924">
    <property type="term" value="F:GTPase activity"/>
    <property type="evidence" value="ECO:0007669"/>
    <property type="project" value="InterPro"/>
</dbReference>
<dbReference type="PANTHER" id="PTHR43087:SF1">
    <property type="entry name" value="LAO_AO TRANSPORT SYSTEM ATPASE"/>
    <property type="match status" value="1"/>
</dbReference>
<dbReference type="RefSeq" id="WP_089716103.1">
    <property type="nucleotide sequence ID" value="NZ_FNEH01000003.1"/>
</dbReference>
<dbReference type="PANTHER" id="PTHR43087">
    <property type="entry name" value="LYSINE/ARGININE/ORNITHINE TRANSPORT SYSTEM KINASE"/>
    <property type="match status" value="1"/>
</dbReference>
<gene>
    <name evidence="6" type="ORF">SAMN04515654_10395</name>
</gene>
<dbReference type="NCBIfam" id="TIGR00750">
    <property type="entry name" value="lao"/>
    <property type="match status" value="1"/>
</dbReference>
<evidence type="ECO:0000256" key="3">
    <source>
        <dbReference type="ARBA" id="ARBA00022801"/>
    </source>
</evidence>
<keyword evidence="3" id="KW-0378">Hydrolase</keyword>